<dbReference type="Gene3D" id="3.80.10.10">
    <property type="entry name" value="Ribonuclease Inhibitor"/>
    <property type="match status" value="2"/>
</dbReference>
<evidence type="ECO:0000256" key="2">
    <source>
        <dbReference type="ARBA" id="ARBA00022737"/>
    </source>
</evidence>
<dbReference type="InterPro" id="IPR032675">
    <property type="entry name" value="LRR_dom_sf"/>
</dbReference>
<sequence length="815" mass="87287">MFTLFAFVLKANDGVMLTLKAEPGKSLDFDVYVTNELQNISVDWGDGNKQVYENVASIQANSDLPTKISGTVSGEGTVTFYGDPLQLYSFESVAAFDGSKISVVDLSAVINLEQLTMQSHALTQIDLNKLTKLTSLTLSGNALSAIDLSQCSEIKALVVSDNKLSKIDLSNLSKLSSLTISNNTQLSEVVWPTEAASFKTIYALNLSLSGALNLTQYQALNFVNFNNNKLTSLDLSGLEMDRVFCMNNQLSELKVDNVISLLNCSGNRLTPATLPAVSPKTYTYAPQTAVLPAAQILEGESIDLSTLGGEGDELTYTWKYADGTAIDAADCVDKGNGVFSFPNVLDKAVYCEVSSKLFPKFTGSNVLKTTEVRVGFTGTILTLSAEAGKALDFDVYLVDTLQNIGVDWGDGKKVVYENVASNPDIDWPTSISGTVAGEGTVTLYGDPAQLSRFEALGALEGSKVSSIDVSKAENLTTLTVSSHALTSIDLSHNLSISSLALNNNQLAEVDLSKHTHLYSVDLSKNSLTKLDVSQSPSLWKLVVSDNQITELSLPTEAPGFTTFTALNNRFEGSLDLSVYPKLSAVNVSGSKLVSIDASGLNLATLFCQNNQLTELKVDSVKTTLNCMGNKLTPATLPQLNVKNYTYAPQAVYMLADSVVKVGDEVDLSTLVAANDEVTYVWRYDETTVADASLYTVENGVTVFNAVPLDKVYCEIVSTLFPKFTGANAFVTTAVKVEKGASSIDETSAEAPARIYAVAGRVVAENLLPDTLVSVYSLSSVKCGEKESVDGKAEFELPQGVYLVVAGKEAYKVVVP</sequence>
<keyword evidence="2" id="KW-0677">Repeat</keyword>
<accession>A0A9D1GCG9</accession>
<reference evidence="3" key="1">
    <citation type="submission" date="2020-10" db="EMBL/GenBank/DDBJ databases">
        <authorList>
            <person name="Gilroy R."/>
        </authorList>
    </citation>
    <scope>NUCLEOTIDE SEQUENCE</scope>
    <source>
        <strain evidence="3">21143</strain>
    </source>
</reference>
<dbReference type="PANTHER" id="PTHR46652:SF3">
    <property type="entry name" value="LEUCINE-RICH REPEAT-CONTAINING PROTEIN 9"/>
    <property type="match status" value="1"/>
</dbReference>
<evidence type="ECO:0000313" key="3">
    <source>
        <dbReference type="EMBL" id="HIT38567.1"/>
    </source>
</evidence>
<keyword evidence="1" id="KW-0433">Leucine-rich repeat</keyword>
<gene>
    <name evidence="3" type="ORF">IAD06_00815</name>
</gene>
<dbReference type="PANTHER" id="PTHR46652">
    <property type="entry name" value="LEUCINE-RICH REPEAT AND IQ DOMAIN-CONTAINING PROTEIN 1-RELATED"/>
    <property type="match status" value="1"/>
</dbReference>
<evidence type="ECO:0000313" key="4">
    <source>
        <dbReference type="Proteomes" id="UP000886722"/>
    </source>
</evidence>
<name>A0A9D1GCG9_9BACT</name>
<comment type="caution">
    <text evidence="3">The sequence shown here is derived from an EMBL/GenBank/DDBJ whole genome shotgun (WGS) entry which is preliminary data.</text>
</comment>
<organism evidence="3 4">
    <name type="scientific">Candidatus Caccoplasma intestinavium</name>
    <dbReference type="NCBI Taxonomy" id="2840716"/>
    <lineage>
        <taxon>Bacteria</taxon>
        <taxon>Pseudomonadati</taxon>
        <taxon>Bacteroidota</taxon>
        <taxon>Bacteroidia</taxon>
        <taxon>Bacteroidales</taxon>
        <taxon>Bacteroidaceae</taxon>
        <taxon>Bacteroidaceae incertae sedis</taxon>
        <taxon>Candidatus Caccoplasma</taxon>
    </lineage>
</organism>
<proteinExistence type="predicted"/>
<dbReference type="EMBL" id="DVKT01000006">
    <property type="protein sequence ID" value="HIT38567.1"/>
    <property type="molecule type" value="Genomic_DNA"/>
</dbReference>
<evidence type="ECO:0000256" key="1">
    <source>
        <dbReference type="ARBA" id="ARBA00022614"/>
    </source>
</evidence>
<dbReference type="InterPro" id="IPR050836">
    <property type="entry name" value="SDS22/Internalin_LRR"/>
</dbReference>
<protein>
    <submittedName>
        <fullName evidence="3">Uncharacterized protein</fullName>
    </submittedName>
</protein>
<dbReference type="SUPFAM" id="SSF52058">
    <property type="entry name" value="L domain-like"/>
    <property type="match status" value="2"/>
</dbReference>
<reference evidence="3" key="2">
    <citation type="journal article" date="2021" name="PeerJ">
        <title>Extensive microbial diversity within the chicken gut microbiome revealed by metagenomics and culture.</title>
        <authorList>
            <person name="Gilroy R."/>
            <person name="Ravi A."/>
            <person name="Getino M."/>
            <person name="Pursley I."/>
            <person name="Horton D.L."/>
            <person name="Alikhan N.F."/>
            <person name="Baker D."/>
            <person name="Gharbi K."/>
            <person name="Hall N."/>
            <person name="Watson M."/>
            <person name="Adriaenssens E.M."/>
            <person name="Foster-Nyarko E."/>
            <person name="Jarju S."/>
            <person name="Secka A."/>
            <person name="Antonio M."/>
            <person name="Oren A."/>
            <person name="Chaudhuri R.R."/>
            <person name="La Ragione R."/>
            <person name="Hildebrand F."/>
            <person name="Pallen M.J."/>
        </authorList>
    </citation>
    <scope>NUCLEOTIDE SEQUENCE</scope>
    <source>
        <strain evidence="3">21143</strain>
    </source>
</reference>
<dbReference type="Proteomes" id="UP000886722">
    <property type="component" value="Unassembled WGS sequence"/>
</dbReference>
<dbReference type="AlphaFoldDB" id="A0A9D1GCG9"/>